<proteinExistence type="predicted"/>
<evidence type="ECO:0000313" key="2">
    <source>
        <dbReference type="Proteomes" id="UP001187192"/>
    </source>
</evidence>
<keyword evidence="2" id="KW-1185">Reference proteome</keyword>
<accession>A0AA87ZZW5</accession>
<organism evidence="1 2">
    <name type="scientific">Ficus carica</name>
    <name type="common">Common fig</name>
    <dbReference type="NCBI Taxonomy" id="3494"/>
    <lineage>
        <taxon>Eukaryota</taxon>
        <taxon>Viridiplantae</taxon>
        <taxon>Streptophyta</taxon>
        <taxon>Embryophyta</taxon>
        <taxon>Tracheophyta</taxon>
        <taxon>Spermatophyta</taxon>
        <taxon>Magnoliopsida</taxon>
        <taxon>eudicotyledons</taxon>
        <taxon>Gunneridae</taxon>
        <taxon>Pentapetalae</taxon>
        <taxon>rosids</taxon>
        <taxon>fabids</taxon>
        <taxon>Rosales</taxon>
        <taxon>Moraceae</taxon>
        <taxon>Ficeae</taxon>
        <taxon>Ficus</taxon>
    </lineage>
</organism>
<gene>
    <name evidence="1" type="ORF">TIFTF001_012373</name>
</gene>
<evidence type="ECO:0000313" key="1">
    <source>
        <dbReference type="EMBL" id="GMN43174.1"/>
    </source>
</evidence>
<protein>
    <submittedName>
        <fullName evidence="1">Uncharacterized protein</fullName>
    </submittedName>
</protein>
<dbReference type="Proteomes" id="UP001187192">
    <property type="component" value="Unassembled WGS sequence"/>
</dbReference>
<comment type="caution">
    <text evidence="1">The sequence shown here is derived from an EMBL/GenBank/DDBJ whole genome shotgun (WGS) entry which is preliminary data.</text>
</comment>
<dbReference type="EMBL" id="BTGU01000015">
    <property type="protein sequence ID" value="GMN43174.1"/>
    <property type="molecule type" value="Genomic_DNA"/>
</dbReference>
<sequence length="88" mass="9822">MRPSFHFVVGGRISQIVPRSVERVTVVVKIEYRDLPDIGDQGVILGFDLYVQGVNHRPKSLGARVDTQIRVRATVTVSDKKSSQIYGL</sequence>
<dbReference type="AlphaFoldDB" id="A0AA87ZZW5"/>
<reference evidence="1" key="1">
    <citation type="submission" date="2023-07" db="EMBL/GenBank/DDBJ databases">
        <title>draft genome sequence of fig (Ficus carica).</title>
        <authorList>
            <person name="Takahashi T."/>
            <person name="Nishimura K."/>
        </authorList>
    </citation>
    <scope>NUCLEOTIDE SEQUENCE</scope>
</reference>
<name>A0AA87ZZW5_FICCA</name>